<name>A0ABT5FHY7_9GAMM</name>
<comment type="caution">
    <text evidence="1">The sequence shown here is derived from an EMBL/GenBank/DDBJ whole genome shotgun (WGS) entry which is preliminary data.</text>
</comment>
<dbReference type="Proteomes" id="UP001528411">
    <property type="component" value="Unassembled WGS sequence"/>
</dbReference>
<gene>
    <name evidence="1" type="ORF">PN838_21305</name>
</gene>
<evidence type="ECO:0000313" key="2">
    <source>
        <dbReference type="Proteomes" id="UP001528411"/>
    </source>
</evidence>
<proteinExistence type="predicted"/>
<dbReference type="RefSeq" id="WP_272181904.1">
    <property type="nucleotide sequence ID" value="NZ_JAQOMS010000002.1"/>
</dbReference>
<organism evidence="1 2">
    <name type="scientific">Psychrosphaera algicola</name>
    <dbReference type="NCBI Taxonomy" id="3023714"/>
    <lineage>
        <taxon>Bacteria</taxon>
        <taxon>Pseudomonadati</taxon>
        <taxon>Pseudomonadota</taxon>
        <taxon>Gammaproteobacteria</taxon>
        <taxon>Alteromonadales</taxon>
        <taxon>Pseudoalteromonadaceae</taxon>
        <taxon>Psychrosphaera</taxon>
    </lineage>
</organism>
<evidence type="ECO:0000313" key="1">
    <source>
        <dbReference type="EMBL" id="MDC2890813.1"/>
    </source>
</evidence>
<accession>A0ABT5FHY7</accession>
<dbReference type="EMBL" id="JAQOMS010000002">
    <property type="protein sequence ID" value="MDC2890813.1"/>
    <property type="molecule type" value="Genomic_DNA"/>
</dbReference>
<protein>
    <submittedName>
        <fullName evidence="1">Uncharacterized protein</fullName>
    </submittedName>
</protein>
<keyword evidence="2" id="KW-1185">Reference proteome</keyword>
<reference evidence="1 2" key="1">
    <citation type="submission" date="2023-01" db="EMBL/GenBank/DDBJ databases">
        <title>Psychrosphaera sp. nov., isolated from marine algae.</title>
        <authorList>
            <person name="Bayburt H."/>
            <person name="Choi B.J."/>
            <person name="Kim J.M."/>
            <person name="Choi D.G."/>
            <person name="Jeon C.O."/>
        </authorList>
    </citation>
    <scope>NUCLEOTIDE SEQUENCE [LARGE SCALE GENOMIC DNA]</scope>
    <source>
        <strain evidence="1 2">G1-22</strain>
    </source>
</reference>
<sequence>MKYSDLFSEFLVDPVKYGHERDSVIICKNKNIFLFISSDCKTRIITIKIGKGCQVKGYSGLLEVPLLYGDALEELRNQLSMNEFVELRTLASQLMSAHDLDMLLERSLKLVLLNMDKLEHLFLTTLKLYRGQLQPFE</sequence>